<dbReference type="PANTHER" id="PTHR23113:SF368">
    <property type="entry name" value="CELL DIVISION CONTROL PROTEIN 25"/>
    <property type="match status" value="1"/>
</dbReference>
<dbReference type="Gene3D" id="2.20.70.10">
    <property type="match status" value="2"/>
</dbReference>
<dbReference type="InterPro" id="IPR001202">
    <property type="entry name" value="WW_dom"/>
</dbReference>
<feature type="domain" description="SH3" evidence="6">
    <location>
        <begin position="5"/>
        <end position="64"/>
    </location>
</feature>
<evidence type="ECO:0000256" key="1">
    <source>
        <dbReference type="ARBA" id="ARBA00022443"/>
    </source>
</evidence>
<dbReference type="InterPro" id="IPR008937">
    <property type="entry name" value="Ras-like_GEF"/>
</dbReference>
<dbReference type="InterPro" id="IPR001895">
    <property type="entry name" value="RASGEF_cat_dom"/>
</dbReference>
<dbReference type="PROSITE" id="PS50020">
    <property type="entry name" value="WW_DOMAIN_2"/>
    <property type="match status" value="2"/>
</dbReference>
<evidence type="ECO:0000256" key="3">
    <source>
        <dbReference type="PROSITE-ProRule" id="PRU00168"/>
    </source>
</evidence>
<dbReference type="SUPFAM" id="SSF50044">
    <property type="entry name" value="SH3-domain"/>
    <property type="match status" value="1"/>
</dbReference>
<dbReference type="Pfam" id="PF00617">
    <property type="entry name" value="RasGEF"/>
    <property type="match status" value="1"/>
</dbReference>
<evidence type="ECO:0000259" key="6">
    <source>
        <dbReference type="PROSITE" id="PS50002"/>
    </source>
</evidence>
<dbReference type="PROSITE" id="PS50009">
    <property type="entry name" value="RASGEF_CAT"/>
    <property type="match status" value="1"/>
</dbReference>
<feature type="domain" description="WW" evidence="8">
    <location>
        <begin position="140"/>
        <end position="174"/>
    </location>
</feature>
<accession>A0A1X2IQ98</accession>
<evidence type="ECO:0000313" key="10">
    <source>
        <dbReference type="EMBL" id="ORZ20438.1"/>
    </source>
</evidence>
<dbReference type="Gene3D" id="1.20.870.10">
    <property type="entry name" value="Son of sevenless (SoS) protein Chain: S domain 1"/>
    <property type="match status" value="1"/>
</dbReference>
<dbReference type="Gene3D" id="1.10.840.10">
    <property type="entry name" value="Ras guanine-nucleotide exchange factors catalytic domain"/>
    <property type="match status" value="1"/>
</dbReference>
<dbReference type="Proteomes" id="UP000193560">
    <property type="component" value="Unassembled WGS sequence"/>
</dbReference>
<reference evidence="10 11" key="1">
    <citation type="submission" date="2016-07" db="EMBL/GenBank/DDBJ databases">
        <title>Pervasive Adenine N6-methylation of Active Genes in Fungi.</title>
        <authorList>
            <consortium name="DOE Joint Genome Institute"/>
            <person name="Mondo S.J."/>
            <person name="Dannebaum R.O."/>
            <person name="Kuo R.C."/>
            <person name="Labutti K."/>
            <person name="Haridas S."/>
            <person name="Kuo A."/>
            <person name="Salamov A."/>
            <person name="Ahrendt S.R."/>
            <person name="Lipzen A."/>
            <person name="Sullivan W."/>
            <person name="Andreopoulos W.B."/>
            <person name="Clum A."/>
            <person name="Lindquist E."/>
            <person name="Daum C."/>
            <person name="Ramamoorthy G.K."/>
            <person name="Gryganskyi A."/>
            <person name="Culley D."/>
            <person name="Magnuson J.K."/>
            <person name="James T.Y."/>
            <person name="O'Malley M.A."/>
            <person name="Stajich J.E."/>
            <person name="Spatafora J.W."/>
            <person name="Visel A."/>
            <person name="Grigoriev I.V."/>
        </authorList>
    </citation>
    <scope>NUCLEOTIDE SEQUENCE [LARGE SCALE GENOMIC DNA]</scope>
    <source>
        <strain evidence="10 11">NRRL 1336</strain>
    </source>
</reference>
<evidence type="ECO:0000259" key="9">
    <source>
        <dbReference type="PROSITE" id="PS50212"/>
    </source>
</evidence>
<proteinExistence type="predicted"/>
<dbReference type="SUPFAM" id="SSF51045">
    <property type="entry name" value="WW domain"/>
    <property type="match status" value="2"/>
</dbReference>
<dbReference type="Gene3D" id="2.30.30.40">
    <property type="entry name" value="SH3 Domains"/>
    <property type="match status" value="1"/>
</dbReference>
<dbReference type="GO" id="GO:0005886">
    <property type="term" value="C:plasma membrane"/>
    <property type="evidence" value="ECO:0007669"/>
    <property type="project" value="TreeGrafter"/>
</dbReference>
<dbReference type="EMBL" id="MCGE01000006">
    <property type="protein sequence ID" value="ORZ20438.1"/>
    <property type="molecule type" value="Genomic_DNA"/>
</dbReference>
<dbReference type="GO" id="GO:0007265">
    <property type="term" value="P:Ras protein signal transduction"/>
    <property type="evidence" value="ECO:0007669"/>
    <property type="project" value="TreeGrafter"/>
</dbReference>
<evidence type="ECO:0000256" key="5">
    <source>
        <dbReference type="SAM" id="MobiDB-lite"/>
    </source>
</evidence>
<feature type="region of interest" description="Disordered" evidence="5">
    <location>
        <begin position="650"/>
        <end position="681"/>
    </location>
</feature>
<sequence>MPTIPIISRARALYAFKSNDKSSLQFEQGDCIDVLNKLKSGWWDGWCNGSRGWFPSNYVHVIEELSDAVAVELPNIVDTAKQQQDVYVESLGSSSPMLRVPKNGVPLQRNQEHRISLPYNHTIDIQQHQQRQYQYINPEPSLPANWIMEMTEDGTDCYYYNKLTGEMQTLPPIGSSAEIQSRSESNHDATVKKISNTKFDACSELGDTASYENDIVQDDDSELRSVSSRLDDRKVLPNPLININHTDSSDHLPSSWVKRTNHQGRTYYCNIQTQDTTWDMKNIDPITGRLFTDSGIPNQLTTTLKPIEDDSIDSKVQQRMHDSSSSENSANVYLDNINKNEPLTWHFLSTRIAISINDLNQCCKNNKKPVLTQCAGAVINSIRFMLLASGTIDKNSAYIKSNAVLRGHHRTMMAAMSKVMLTSFLAADNGGNEVNKLIGENNDLLVAVRNFVGACQDLSVPVEHIDPKLVLEKSQEGESKQPPNQGKAEPAKYALQHDLADNLDVYGTNMHESVDAILFSIKSAGRLESGTQTTTDTSRFQMGASIFTQFRNLSNQTGQFIGLVDDIDFDAVENSPLMTDIMLNKQALSGALGRLFCHLQQLTNQHMPLGDVLFDIKLAAESIHIPIHAICECINIIVYDHDIENRPSMDVNIKTGPKKTPLATSAKSNEPYTTNYGNHSDHIEDVHYDDGQISIEDDHTTYMDDSIFSGGNLTYNGTELTVPSTVNSINVSGDKYLDQQQLYSVPASNEERSQGDSQAIAQSPKQNVAQRHESSTEDEVTAIDPLSTSTSTSTSKSATRPAPVPAFISTHDSDIIKSSHKLKKFFGDDVPSTEIVTTNPAVTERPSYLSYDYDLTDISFNMEGNVKGGTLAALVERLTLHDYLDMNFNNTFLLTYRSFCTSTALLDLLEARYNLTPPSDISDEHMEVWRQKKLKLVRLRVFNILKNWLEVYYNEEDHIILDRLVKFTNTTIRTTLSFSTDQLERLIQKRKEGTEMDVGGLKKLVWTPQSMPQSILPRNTKKFKLLDLDPTELARQLTIKDFKMYSSIRPIECLDKSWSRETTDDAAPTAINIRASIEYCNQITSWVSDAILSQNDIKKRCNLIKFWVQVAEKCLELNNFNTCMAILSAFDNSSVGRLKRTWELVGARTSQVLSHIRKIMGANRNFSEYRQLIHSVNPPCIPFLGIYLQDLTFIEDGNSNVIKKSKDLINFAKREKTAEVIREIQQYQTLFYKLKTVDEMQAFIRTNLQSTRDEDQLYMESLKLEPREREDEKITRLLQESGFL</sequence>
<comment type="caution">
    <text evidence="10">The sequence shown here is derived from an EMBL/GenBank/DDBJ whole genome shotgun (WGS) entry which is preliminary data.</text>
</comment>
<keyword evidence="1 4" id="KW-0728">SH3 domain</keyword>
<dbReference type="SMART" id="SM00456">
    <property type="entry name" value="WW"/>
    <property type="match status" value="2"/>
</dbReference>
<dbReference type="PROSITE" id="PS50212">
    <property type="entry name" value="RASGEF_NTER"/>
    <property type="match status" value="1"/>
</dbReference>
<dbReference type="FunFam" id="2.30.30.40:FF:000072">
    <property type="entry name" value="Unconventional Myosin IB"/>
    <property type="match status" value="1"/>
</dbReference>
<dbReference type="STRING" id="90262.A0A1X2IQ98"/>
<dbReference type="PROSITE" id="PS50002">
    <property type="entry name" value="SH3"/>
    <property type="match status" value="1"/>
</dbReference>
<dbReference type="InterPro" id="IPR036028">
    <property type="entry name" value="SH3-like_dom_sf"/>
</dbReference>
<gene>
    <name evidence="10" type="ORF">BCR42DRAFT_408785</name>
</gene>
<dbReference type="Pfam" id="PF00618">
    <property type="entry name" value="RasGEF_N"/>
    <property type="match status" value="1"/>
</dbReference>
<dbReference type="InterPro" id="IPR000651">
    <property type="entry name" value="Ras-like_Gua-exchang_fac_N"/>
</dbReference>
<dbReference type="InterPro" id="IPR023578">
    <property type="entry name" value="Ras_GEF_dom_sf"/>
</dbReference>
<keyword evidence="2 3" id="KW-0344">Guanine-nucleotide releasing factor</keyword>
<dbReference type="InterPro" id="IPR036964">
    <property type="entry name" value="RASGEF_cat_dom_sf"/>
</dbReference>
<dbReference type="GO" id="GO:0005085">
    <property type="term" value="F:guanyl-nucleotide exchange factor activity"/>
    <property type="evidence" value="ECO:0007669"/>
    <property type="project" value="UniProtKB-KW"/>
</dbReference>
<dbReference type="SUPFAM" id="SSF48366">
    <property type="entry name" value="Ras GEF"/>
    <property type="match status" value="1"/>
</dbReference>
<feature type="domain" description="N-terminal Ras-GEF" evidence="9">
    <location>
        <begin position="862"/>
        <end position="991"/>
    </location>
</feature>
<dbReference type="CDD" id="cd00201">
    <property type="entry name" value="WW"/>
    <property type="match status" value="1"/>
</dbReference>
<dbReference type="CDD" id="cd00155">
    <property type="entry name" value="RasGEF"/>
    <property type="match status" value="1"/>
</dbReference>
<evidence type="ECO:0000259" key="8">
    <source>
        <dbReference type="PROSITE" id="PS50020"/>
    </source>
</evidence>
<feature type="compositionally biased region" description="Low complexity" evidence="5">
    <location>
        <begin position="787"/>
        <end position="799"/>
    </location>
</feature>
<evidence type="ECO:0000256" key="4">
    <source>
        <dbReference type="PROSITE-ProRule" id="PRU00192"/>
    </source>
</evidence>
<dbReference type="InterPro" id="IPR001452">
    <property type="entry name" value="SH3_domain"/>
</dbReference>
<keyword evidence="11" id="KW-1185">Reference proteome</keyword>
<organism evidence="10 11">
    <name type="scientific">Absidia repens</name>
    <dbReference type="NCBI Taxonomy" id="90262"/>
    <lineage>
        <taxon>Eukaryota</taxon>
        <taxon>Fungi</taxon>
        <taxon>Fungi incertae sedis</taxon>
        <taxon>Mucoromycota</taxon>
        <taxon>Mucoromycotina</taxon>
        <taxon>Mucoromycetes</taxon>
        <taxon>Mucorales</taxon>
        <taxon>Cunninghamellaceae</taxon>
        <taxon>Absidia</taxon>
    </lineage>
</organism>
<dbReference type="InterPro" id="IPR056685">
    <property type="entry name" value="DUF7783"/>
</dbReference>
<dbReference type="InterPro" id="IPR019804">
    <property type="entry name" value="Ras_G-nucl-exch_fac_CS"/>
</dbReference>
<dbReference type="SMART" id="SM00326">
    <property type="entry name" value="SH3"/>
    <property type="match status" value="1"/>
</dbReference>
<dbReference type="SMART" id="SM00229">
    <property type="entry name" value="RasGEFN"/>
    <property type="match status" value="1"/>
</dbReference>
<evidence type="ECO:0000256" key="2">
    <source>
        <dbReference type="ARBA" id="ARBA00022658"/>
    </source>
</evidence>
<dbReference type="Pfam" id="PF00018">
    <property type="entry name" value="SH3_1"/>
    <property type="match status" value="1"/>
</dbReference>
<feature type="domain" description="Ras-GEF" evidence="7">
    <location>
        <begin position="1029"/>
        <end position="1267"/>
    </location>
</feature>
<evidence type="ECO:0000313" key="11">
    <source>
        <dbReference type="Proteomes" id="UP000193560"/>
    </source>
</evidence>
<feature type="domain" description="WW" evidence="8">
    <location>
        <begin position="250"/>
        <end position="283"/>
    </location>
</feature>
<dbReference type="PROSITE" id="PS00720">
    <property type="entry name" value="RASGEF"/>
    <property type="match status" value="1"/>
</dbReference>
<protein>
    <submittedName>
        <fullName evidence="10">Ras guanine nucleotide exchange factor domain-containing protein</fullName>
    </submittedName>
</protein>
<dbReference type="CDD" id="cd06224">
    <property type="entry name" value="REM"/>
    <property type="match status" value="1"/>
</dbReference>
<dbReference type="OrthoDB" id="546434at2759"/>
<dbReference type="Pfam" id="PF25006">
    <property type="entry name" value="DUF7783"/>
    <property type="match status" value="1"/>
</dbReference>
<dbReference type="SMART" id="SM00147">
    <property type="entry name" value="RasGEF"/>
    <property type="match status" value="1"/>
</dbReference>
<dbReference type="InterPro" id="IPR036020">
    <property type="entry name" value="WW_dom_sf"/>
</dbReference>
<feature type="region of interest" description="Disordered" evidence="5">
    <location>
        <begin position="746"/>
        <end position="805"/>
    </location>
</feature>
<name>A0A1X2IQ98_9FUNG</name>
<dbReference type="PANTHER" id="PTHR23113">
    <property type="entry name" value="GUANINE NUCLEOTIDE EXCHANGE FACTOR"/>
    <property type="match status" value="1"/>
</dbReference>
<feature type="compositionally biased region" description="Polar residues" evidence="5">
    <location>
        <begin position="755"/>
        <end position="769"/>
    </location>
</feature>
<feature type="compositionally biased region" description="Polar residues" evidence="5">
    <location>
        <begin position="662"/>
        <end position="678"/>
    </location>
</feature>
<evidence type="ECO:0000259" key="7">
    <source>
        <dbReference type="PROSITE" id="PS50009"/>
    </source>
</evidence>